<accession>A0A9P5NGA5</accession>
<evidence type="ECO:0000313" key="1">
    <source>
        <dbReference type="EMBL" id="KAF8885887.1"/>
    </source>
</evidence>
<dbReference type="InterPro" id="IPR032675">
    <property type="entry name" value="LRR_dom_sf"/>
</dbReference>
<dbReference type="Proteomes" id="UP000724874">
    <property type="component" value="Unassembled WGS sequence"/>
</dbReference>
<proteinExistence type="predicted"/>
<dbReference type="SUPFAM" id="SSF52047">
    <property type="entry name" value="RNI-like"/>
    <property type="match status" value="1"/>
</dbReference>
<dbReference type="Gene3D" id="3.80.10.10">
    <property type="entry name" value="Ribonuclease Inhibitor"/>
    <property type="match status" value="1"/>
</dbReference>
<gene>
    <name evidence="1" type="ORF">CPB84DRAFT_1964660</name>
</gene>
<organism evidence="1 2">
    <name type="scientific">Gymnopilus junonius</name>
    <name type="common">Spectacular rustgill mushroom</name>
    <name type="synonym">Gymnopilus spectabilis subsp. junonius</name>
    <dbReference type="NCBI Taxonomy" id="109634"/>
    <lineage>
        <taxon>Eukaryota</taxon>
        <taxon>Fungi</taxon>
        <taxon>Dikarya</taxon>
        <taxon>Basidiomycota</taxon>
        <taxon>Agaricomycotina</taxon>
        <taxon>Agaricomycetes</taxon>
        <taxon>Agaricomycetidae</taxon>
        <taxon>Agaricales</taxon>
        <taxon>Agaricineae</taxon>
        <taxon>Hymenogastraceae</taxon>
        <taxon>Gymnopilus</taxon>
    </lineage>
</organism>
<protein>
    <recommendedName>
        <fullName evidence="3">F-box domain-containing protein</fullName>
    </recommendedName>
</protein>
<name>A0A9P5NGA5_GYMJU</name>
<comment type="caution">
    <text evidence="1">The sequence shown here is derived from an EMBL/GenBank/DDBJ whole genome shotgun (WGS) entry which is preliminary data.</text>
</comment>
<dbReference type="OrthoDB" id="3217549at2759"/>
<sequence>MISCIKIPEVTTLDPYMQSLRTQFNIRLVPSKKNVVNTMPPEVLAEIFLKLLEDDDTVLRHSARPLVSSTCQSDPLLFGQVCSYWRNVALSTPSLWARIYILKPQKSQVRLTQLWLERARTHALDLSIWAPDVEQCDRFAINDIISLFMKRRQYWLTISFTIELRTLTSLSLVVQPAPNLHLLKSATLWVENASDKAGKLDPTVDEMWKTIHTCKALKYVDWGTSYRHGPPEHCPWNQLTGLTLSSTLSFSQLLSILSLTPHLEFLFAPSLFSDSSDSSALSLTPSPVTHARLKTFKIASNQETGPLFRLLSLPALQLLKICNNFEEDVPRDLPGFQEFLEKSNPQQLTTFELEDFYLHEEDLRKYLISPQFCNLRRIVLFTEITDKVLHQLADIDKEGRHKVFPSLQVFCTSSASQQTRDGLLSNMIASRFSPTKGRGLKEIGLYTGNLGPIDRLAISDMFKQGLDGSRMAGVYDR</sequence>
<evidence type="ECO:0000313" key="2">
    <source>
        <dbReference type="Proteomes" id="UP000724874"/>
    </source>
</evidence>
<dbReference type="Gene3D" id="1.20.1280.50">
    <property type="match status" value="1"/>
</dbReference>
<dbReference type="AlphaFoldDB" id="A0A9P5NGA5"/>
<evidence type="ECO:0008006" key="3">
    <source>
        <dbReference type="Google" id="ProtNLM"/>
    </source>
</evidence>
<dbReference type="EMBL" id="JADNYJ010000099">
    <property type="protein sequence ID" value="KAF8885887.1"/>
    <property type="molecule type" value="Genomic_DNA"/>
</dbReference>
<keyword evidence="2" id="KW-1185">Reference proteome</keyword>
<reference evidence="1" key="1">
    <citation type="submission" date="2020-11" db="EMBL/GenBank/DDBJ databases">
        <authorList>
            <consortium name="DOE Joint Genome Institute"/>
            <person name="Ahrendt S."/>
            <person name="Riley R."/>
            <person name="Andreopoulos W."/>
            <person name="LaButti K."/>
            <person name="Pangilinan J."/>
            <person name="Ruiz-duenas F.J."/>
            <person name="Barrasa J.M."/>
            <person name="Sanchez-Garcia M."/>
            <person name="Camarero S."/>
            <person name="Miyauchi S."/>
            <person name="Serrano A."/>
            <person name="Linde D."/>
            <person name="Babiker R."/>
            <person name="Drula E."/>
            <person name="Ayuso-Fernandez I."/>
            <person name="Pacheco R."/>
            <person name="Padilla G."/>
            <person name="Ferreira P."/>
            <person name="Barriuso J."/>
            <person name="Kellner H."/>
            <person name="Castanera R."/>
            <person name="Alfaro M."/>
            <person name="Ramirez L."/>
            <person name="Pisabarro A.G."/>
            <person name="Kuo A."/>
            <person name="Tritt A."/>
            <person name="Lipzen A."/>
            <person name="He G."/>
            <person name="Yan M."/>
            <person name="Ng V."/>
            <person name="Cullen D."/>
            <person name="Martin F."/>
            <person name="Rosso M.-N."/>
            <person name="Henrissat B."/>
            <person name="Hibbett D."/>
            <person name="Martinez A.T."/>
            <person name="Grigoriev I.V."/>
        </authorList>
    </citation>
    <scope>NUCLEOTIDE SEQUENCE</scope>
    <source>
        <strain evidence="1">AH 44721</strain>
    </source>
</reference>